<dbReference type="Gene3D" id="1.25.40.10">
    <property type="entry name" value="Tetratricopeptide repeat domain"/>
    <property type="match status" value="3"/>
</dbReference>
<protein>
    <recommendedName>
        <fullName evidence="5">Sel1 repeat family protein</fullName>
    </recommendedName>
</protein>
<dbReference type="InterPro" id="IPR011990">
    <property type="entry name" value="TPR-like_helical_dom_sf"/>
</dbReference>
<feature type="compositionally biased region" description="Basic and acidic residues" evidence="2">
    <location>
        <begin position="1"/>
        <end position="15"/>
    </location>
</feature>
<gene>
    <name evidence="4" type="ORF">MNBD_GAMMA26-1118</name>
</gene>
<evidence type="ECO:0000313" key="4">
    <source>
        <dbReference type="EMBL" id="VAX07288.1"/>
    </source>
</evidence>
<evidence type="ECO:0000256" key="3">
    <source>
        <dbReference type="SAM" id="Phobius"/>
    </source>
</evidence>
<dbReference type="InterPro" id="IPR006597">
    <property type="entry name" value="Sel1-like"/>
</dbReference>
<keyword evidence="3" id="KW-0472">Membrane</keyword>
<feature type="transmembrane region" description="Helical" evidence="3">
    <location>
        <begin position="198"/>
        <end position="216"/>
    </location>
</feature>
<feature type="coiled-coil region" evidence="1">
    <location>
        <begin position="782"/>
        <end position="809"/>
    </location>
</feature>
<evidence type="ECO:0000256" key="1">
    <source>
        <dbReference type="SAM" id="Coils"/>
    </source>
</evidence>
<dbReference type="Pfam" id="PF08238">
    <property type="entry name" value="Sel1"/>
    <property type="match status" value="9"/>
</dbReference>
<name>A0A3B1B7B7_9ZZZZ</name>
<dbReference type="EMBL" id="UOFX01000022">
    <property type="protein sequence ID" value="VAX07288.1"/>
    <property type="molecule type" value="Genomic_DNA"/>
</dbReference>
<feature type="transmembrane region" description="Helical" evidence="3">
    <location>
        <begin position="153"/>
        <end position="177"/>
    </location>
</feature>
<sequence>MSEQQSKDPPHDVTPRHNIPPRGRDSSRWFLFLIFFHLLPFPWYMAVAAGLAPASFLFAAGLAGLFVADGGSLIFAAFLLPSALIAGAIFYLLSRLLAAFIGKLKAPIMRTLSLLLILVIGLLGAMNPIFIMGGHNSSSAFSLYGFADTLAEFGVPAAVTIAYFSGLAFVLLFLLVYQHLVARHNAISMQKWQWQRRLQRKIVLGSLLALILALGWTHRILLVVKPLADMEVASAQYHLAMTIKEKPGARFSSFDYQTWLVRAAEQGHLNAAWQLVLNSRSREEKLRWLKVAAEGEMAEAQYQFYQELLRSSPGIKSSESAYDWLNKAAKNRFPDAQYELGYHYVTGNAGLEIKKNANKARQWLELAADNGQAKAMERLSSYYKRGAQGFPRDPQRAIELLNLLAGSYEEGLNGLPQNLQLASFRRADAKKISVFEERLAHNDPQAQAQLGRELLEISGATMGTLTEAVVMLEKAANQGDSQLQYELGEIFLLGRKGLGIDLPRGHKWWAKALTQNHVKTMERVAQAYTSGRLGYPVDLLKSKALVEKLVDIYRDGLNEIEANPNKARYWRSELKYFDRLFDIAGGNYQSLADLQPKAEAGNVQAQYQLGRQMMVSGGPASWRQGIVWIERAAEGGYAEAQYRLLAYFEHQPGLTRHIPNRGIEFLRAAAEQHHLLAMRNLALAYAKGYYGLARDYGKAKDWYQRLVQAYESGKYLGEIDETFMPTQRQQLIYAETALKAEQEKARRYAATSPLERQIIDVEERYRISYMNAANALIRGPQAEATAADRINLRAELHRLLEESHRLRDAEIERLRGGKL</sequence>
<dbReference type="AlphaFoldDB" id="A0A3B1B7B7"/>
<feature type="transmembrane region" description="Helical" evidence="3">
    <location>
        <begin position="72"/>
        <end position="93"/>
    </location>
</feature>
<dbReference type="SUPFAM" id="SSF81901">
    <property type="entry name" value="HCP-like"/>
    <property type="match status" value="3"/>
</dbReference>
<dbReference type="PANTHER" id="PTHR11102">
    <property type="entry name" value="SEL-1-LIKE PROTEIN"/>
    <property type="match status" value="1"/>
</dbReference>
<organism evidence="4">
    <name type="scientific">hydrothermal vent metagenome</name>
    <dbReference type="NCBI Taxonomy" id="652676"/>
    <lineage>
        <taxon>unclassified sequences</taxon>
        <taxon>metagenomes</taxon>
        <taxon>ecological metagenomes</taxon>
    </lineage>
</organism>
<dbReference type="SMART" id="SM00671">
    <property type="entry name" value="SEL1"/>
    <property type="match status" value="8"/>
</dbReference>
<feature type="transmembrane region" description="Helical" evidence="3">
    <location>
        <begin position="114"/>
        <end position="133"/>
    </location>
</feature>
<dbReference type="PANTHER" id="PTHR11102:SF160">
    <property type="entry name" value="ERAD-ASSOCIATED E3 UBIQUITIN-PROTEIN LIGASE COMPONENT HRD3"/>
    <property type="match status" value="1"/>
</dbReference>
<keyword evidence="3" id="KW-0812">Transmembrane</keyword>
<feature type="region of interest" description="Disordered" evidence="2">
    <location>
        <begin position="1"/>
        <end position="20"/>
    </location>
</feature>
<evidence type="ECO:0000256" key="2">
    <source>
        <dbReference type="SAM" id="MobiDB-lite"/>
    </source>
</evidence>
<reference evidence="4" key="1">
    <citation type="submission" date="2018-06" db="EMBL/GenBank/DDBJ databases">
        <authorList>
            <person name="Zhirakovskaya E."/>
        </authorList>
    </citation>
    <scope>NUCLEOTIDE SEQUENCE</scope>
</reference>
<accession>A0A3B1B7B7</accession>
<keyword evidence="1" id="KW-0175">Coiled coil</keyword>
<feature type="transmembrane region" description="Helical" evidence="3">
    <location>
        <begin position="29"/>
        <end position="52"/>
    </location>
</feature>
<keyword evidence="3" id="KW-1133">Transmembrane helix</keyword>
<evidence type="ECO:0008006" key="5">
    <source>
        <dbReference type="Google" id="ProtNLM"/>
    </source>
</evidence>
<proteinExistence type="predicted"/>
<dbReference type="InterPro" id="IPR050767">
    <property type="entry name" value="Sel1_AlgK"/>
</dbReference>